<keyword evidence="11 18" id="KW-0808">Transferase</keyword>
<dbReference type="InterPro" id="IPR008731">
    <property type="entry name" value="PTS_EIN"/>
</dbReference>
<dbReference type="RefSeq" id="WP_249736721.1">
    <property type="nucleotide sequence ID" value="NZ_JAKNCJ010000001.1"/>
</dbReference>
<evidence type="ECO:0000256" key="1">
    <source>
        <dbReference type="ARBA" id="ARBA00000683"/>
    </source>
</evidence>
<name>A0ABT0QZG4_9MICO</name>
<dbReference type="NCBIfam" id="TIGR00830">
    <property type="entry name" value="PTBA"/>
    <property type="match status" value="1"/>
</dbReference>
<accession>A0ABT0QZG4</accession>
<dbReference type="InterPro" id="IPR036637">
    <property type="entry name" value="Phosphohistidine_dom_sf"/>
</dbReference>
<dbReference type="CDD" id="cd00367">
    <property type="entry name" value="PTS-HPr_like"/>
    <property type="match status" value="1"/>
</dbReference>
<dbReference type="PANTHER" id="PTHR46244">
    <property type="entry name" value="PHOSPHOENOLPYRUVATE-PROTEIN PHOSPHOTRANSFERASE"/>
    <property type="match status" value="1"/>
</dbReference>
<dbReference type="Gene3D" id="3.50.30.10">
    <property type="entry name" value="Phosphohistidine domain"/>
    <property type="match status" value="1"/>
</dbReference>
<evidence type="ECO:0000313" key="18">
    <source>
        <dbReference type="EMBL" id="MCL6422628.1"/>
    </source>
</evidence>
<evidence type="ECO:0000256" key="2">
    <source>
        <dbReference type="ARBA" id="ARBA00001946"/>
    </source>
</evidence>
<dbReference type="EC" id="2.7.3.9" evidence="6"/>
<dbReference type="PRINTS" id="PR00107">
    <property type="entry name" value="PHOSPHOCPHPR"/>
</dbReference>
<dbReference type="Pfam" id="PF05524">
    <property type="entry name" value="PEP-utilisers_N"/>
    <property type="match status" value="1"/>
</dbReference>
<keyword evidence="15" id="KW-0460">Magnesium</keyword>
<proteinExistence type="inferred from homology"/>
<evidence type="ECO:0000256" key="6">
    <source>
        <dbReference type="ARBA" id="ARBA00012232"/>
    </source>
</evidence>
<reference evidence="18" key="1">
    <citation type="submission" date="2022-02" db="EMBL/GenBank/DDBJ databases">
        <authorList>
            <person name="Lee M."/>
            <person name="Kim S.-J."/>
            <person name="Jung M.-Y."/>
        </authorList>
    </citation>
    <scope>NUCLEOTIDE SEQUENCE</scope>
    <source>
        <strain evidence="18">JHP9</strain>
    </source>
</reference>
<evidence type="ECO:0000259" key="17">
    <source>
        <dbReference type="PROSITE" id="PS51350"/>
    </source>
</evidence>
<keyword evidence="9" id="KW-0963">Cytoplasm</keyword>
<dbReference type="NCBIfam" id="TIGR01003">
    <property type="entry name" value="PTS_HPr_family"/>
    <property type="match status" value="1"/>
</dbReference>
<evidence type="ECO:0000256" key="14">
    <source>
        <dbReference type="ARBA" id="ARBA00022777"/>
    </source>
</evidence>
<dbReference type="Gene3D" id="3.20.20.60">
    <property type="entry name" value="Phosphoenolpyruvate-binding domains"/>
    <property type="match status" value="1"/>
</dbReference>
<dbReference type="InterPro" id="IPR001127">
    <property type="entry name" value="PTS_EIIA_1_perm"/>
</dbReference>
<evidence type="ECO:0000256" key="8">
    <source>
        <dbReference type="ARBA" id="ARBA00022448"/>
    </source>
</evidence>
<evidence type="ECO:0000313" key="19">
    <source>
        <dbReference type="Proteomes" id="UP001203761"/>
    </source>
</evidence>
<protein>
    <recommendedName>
        <fullName evidence="7">Phosphocarrier protein HPr</fullName>
        <ecNumber evidence="6">2.7.3.9</ecNumber>
    </recommendedName>
</protein>
<comment type="function">
    <text evidence="3">General (non sugar-specific) component of the phosphoenolpyruvate-dependent sugar phosphotransferase system (sugar PTS). This major carbohydrate active-transport system catalyzes the phosphorylation of incoming sugar substrates concomitantly with their translocation across the cell membrane. The phosphoryl group from phosphoenolpyruvate (PEP) is transferred to the phosphoryl carrier protein HPr by enzyme I. Phospho-HPr then transfers it to the PTS EIIA domain.</text>
</comment>
<evidence type="ECO:0000256" key="15">
    <source>
        <dbReference type="ARBA" id="ARBA00022842"/>
    </source>
</evidence>
<keyword evidence="8" id="KW-0813">Transport</keyword>
<dbReference type="Pfam" id="PF00381">
    <property type="entry name" value="PTS-HPr"/>
    <property type="match status" value="1"/>
</dbReference>
<dbReference type="InterPro" id="IPR011055">
    <property type="entry name" value="Dup_hybrid_motif"/>
</dbReference>
<evidence type="ECO:0000259" key="16">
    <source>
        <dbReference type="PROSITE" id="PS51093"/>
    </source>
</evidence>
<dbReference type="SUPFAM" id="SSF55594">
    <property type="entry name" value="HPr-like"/>
    <property type="match status" value="1"/>
</dbReference>
<dbReference type="PROSITE" id="PS51350">
    <property type="entry name" value="PTS_HPR_DOM"/>
    <property type="match status" value="1"/>
</dbReference>
<organism evidence="18 19">
    <name type="scientific">Brachybacterium equifaecis</name>
    <dbReference type="NCBI Taxonomy" id="2910770"/>
    <lineage>
        <taxon>Bacteria</taxon>
        <taxon>Bacillati</taxon>
        <taxon>Actinomycetota</taxon>
        <taxon>Actinomycetes</taxon>
        <taxon>Micrococcales</taxon>
        <taxon>Dermabacteraceae</taxon>
        <taxon>Brachybacterium</taxon>
    </lineage>
</organism>
<keyword evidence="10" id="KW-0762">Sugar transport</keyword>
<dbReference type="Pfam" id="PF00391">
    <property type="entry name" value="PEP-utilizers"/>
    <property type="match status" value="1"/>
</dbReference>
<comment type="subcellular location">
    <subcellularLocation>
        <location evidence="4">Cytoplasm</location>
    </subcellularLocation>
</comment>
<dbReference type="InterPro" id="IPR050499">
    <property type="entry name" value="PEP-utilizing_PTS_enzyme"/>
</dbReference>
<evidence type="ECO:0000256" key="12">
    <source>
        <dbReference type="ARBA" id="ARBA00022683"/>
    </source>
</evidence>
<evidence type="ECO:0000256" key="3">
    <source>
        <dbReference type="ARBA" id="ARBA00003681"/>
    </source>
</evidence>
<dbReference type="SUPFAM" id="SSF51261">
    <property type="entry name" value="Duplicated hybrid motif"/>
    <property type="match status" value="1"/>
</dbReference>
<dbReference type="NCBIfam" id="TIGR01417">
    <property type="entry name" value="PTS_I_fam"/>
    <property type="match status" value="1"/>
</dbReference>
<dbReference type="Gene3D" id="3.30.1340.10">
    <property type="entry name" value="HPr-like"/>
    <property type="match status" value="1"/>
</dbReference>
<dbReference type="InterPro" id="IPR006318">
    <property type="entry name" value="PTS_EI-like"/>
</dbReference>
<dbReference type="PROSITE" id="PS00589">
    <property type="entry name" value="PTS_HPR_SER"/>
    <property type="match status" value="1"/>
</dbReference>
<comment type="cofactor">
    <cofactor evidence="2">
        <name>Mg(2+)</name>
        <dbReference type="ChEBI" id="CHEBI:18420"/>
    </cofactor>
</comment>
<keyword evidence="13" id="KW-0479">Metal-binding</keyword>
<dbReference type="InterPro" id="IPR036618">
    <property type="entry name" value="PtsI_HPr-bd_sf"/>
</dbReference>
<feature type="domain" description="HPr" evidence="17">
    <location>
        <begin position="200"/>
        <end position="294"/>
    </location>
</feature>
<dbReference type="PROSITE" id="PS51093">
    <property type="entry name" value="PTS_EIIA_TYPE_1"/>
    <property type="match status" value="1"/>
</dbReference>
<dbReference type="EMBL" id="JAKNCJ010000001">
    <property type="protein sequence ID" value="MCL6422628.1"/>
    <property type="molecule type" value="Genomic_DNA"/>
</dbReference>
<evidence type="ECO:0000256" key="13">
    <source>
        <dbReference type="ARBA" id="ARBA00022723"/>
    </source>
</evidence>
<dbReference type="Pfam" id="PF02896">
    <property type="entry name" value="PEP-utilizers_C"/>
    <property type="match status" value="1"/>
</dbReference>
<evidence type="ECO:0000256" key="11">
    <source>
        <dbReference type="ARBA" id="ARBA00022679"/>
    </source>
</evidence>
<dbReference type="InterPro" id="IPR001020">
    <property type="entry name" value="PTS_HPr_His_P_site"/>
</dbReference>
<dbReference type="Proteomes" id="UP001203761">
    <property type="component" value="Unassembled WGS sequence"/>
</dbReference>
<dbReference type="SUPFAM" id="SSF51621">
    <property type="entry name" value="Phosphoenolpyruvate/pyruvate domain"/>
    <property type="match status" value="1"/>
</dbReference>
<dbReference type="InterPro" id="IPR035895">
    <property type="entry name" value="HPr-like_sf"/>
</dbReference>
<sequence length="913" mass="93924">MTAPAHPARLELLAPLTGVMMPLDQVPDPVFAQKIVGDGISIDPLVGELLAPASGTIADVQATSHAVSMVTDEGLEILMHIGIDTVALNGEGFTARVKAGDEVKPGDLLVSFDLDTVGAKAKSLLTQILILNGDAYTALTPATGQVTAGKSVALTVELPAGAEQEATPEQSPSADAHHGENVAAAAAPVAAAPVAAAAVPASADGTVTSDPIAIPNPTGLHARPAATLVDIAKRFTSDIKLHSGERSGSAKSIMGIMALGLASGARVTVTATGDDASEAVAAVADAIREGLGEEIPAGTPSTLDTVAVAAVAPSENPEVAASADAAIAQANAAVAAAEPAPAKDPNLLEGVSASPGLGFGTVHRITHEEIEVAENAADPVAERRALDAAIDRSGLELDELQRRLTEEGDKDRSAIFAAHREILGDPELVEVAGGFISEGRSAGYAWKQAYTAFADQLAALDNEVLAGRATDLRDVGQRVLAQLTGQGGGAMELPQDAILIAEDLTPSDTAQFDAEKVAGFATIGGGASSHVAIIARSLGIPAIAGVEARAMDIADGTRAMIDGAAGILRLNLTEDEVTEIRGRQERLAAIKAEEDSHKDEPAITLDGHQVAVVANIGNAKDARNSMEYGAEGVGLLRSEFVFMDRASAPTEQEQAEVYAECSRALKPGQPLVIRTLDVGGDKPLPYLPIPPEENPFLGIRGVRVGFEQPEVLATQVRAILTAADAGAKLYVMFPMIATIEDWREAKRIYDETVAASGLHEAAANVSVGVMMEVPSVAIMARQFAAEEGLDFFSVGTNDLTSYTLAMDRGHPRLAPQVDPCNPSVLAQIGAAAEALHARGKWLGVCGGVASDPQAVPILIGLGVDELSCSIPAIPSVKAAVRRVSAAECQELARQAVTCATPAEVRALVPLEAV</sequence>
<dbReference type="InterPro" id="IPR000032">
    <property type="entry name" value="HPr-like"/>
</dbReference>
<gene>
    <name evidence="18" type="primary">ptsP</name>
    <name evidence="18" type="ORF">Bequi_04375</name>
</gene>
<keyword evidence="19" id="KW-1185">Reference proteome</keyword>
<dbReference type="PROSITE" id="PS00369">
    <property type="entry name" value="PTS_HPR_HIS"/>
    <property type="match status" value="1"/>
</dbReference>
<keyword evidence="14" id="KW-0418">Kinase</keyword>
<dbReference type="GO" id="GO:0008965">
    <property type="term" value="F:phosphoenolpyruvate-protein phosphotransferase activity"/>
    <property type="evidence" value="ECO:0007669"/>
    <property type="project" value="UniProtKB-EC"/>
</dbReference>
<dbReference type="InterPro" id="IPR000121">
    <property type="entry name" value="PEP_util_C"/>
</dbReference>
<dbReference type="PRINTS" id="PR01736">
    <property type="entry name" value="PHPHTRNFRASE"/>
</dbReference>
<dbReference type="PROSITE" id="PS00371">
    <property type="entry name" value="PTS_EIIA_TYPE_1_HIS"/>
    <property type="match status" value="1"/>
</dbReference>
<dbReference type="Gene3D" id="1.10.274.10">
    <property type="entry name" value="PtsI, HPr-binding domain"/>
    <property type="match status" value="1"/>
</dbReference>
<dbReference type="InterPro" id="IPR008279">
    <property type="entry name" value="PEP-util_enz_mobile_dom"/>
</dbReference>
<dbReference type="InterPro" id="IPR015813">
    <property type="entry name" value="Pyrv/PenolPyrv_kinase-like_dom"/>
</dbReference>
<comment type="caution">
    <text evidence="18">The sequence shown here is derived from an EMBL/GenBank/DDBJ whole genome shotgun (WGS) entry which is preliminary data.</text>
</comment>
<feature type="domain" description="PTS EIIA type-1" evidence="16">
    <location>
        <begin position="28"/>
        <end position="132"/>
    </location>
</feature>
<dbReference type="SUPFAM" id="SSF52009">
    <property type="entry name" value="Phosphohistidine domain"/>
    <property type="match status" value="1"/>
</dbReference>
<dbReference type="Pfam" id="PF00358">
    <property type="entry name" value="PTS_EIIA_1"/>
    <property type="match status" value="1"/>
</dbReference>
<evidence type="ECO:0000256" key="7">
    <source>
        <dbReference type="ARBA" id="ARBA00020422"/>
    </source>
</evidence>
<comment type="similarity">
    <text evidence="5">Belongs to the PEP-utilizing enzyme family.</text>
</comment>
<evidence type="ECO:0000256" key="4">
    <source>
        <dbReference type="ARBA" id="ARBA00004496"/>
    </source>
</evidence>
<evidence type="ECO:0000256" key="9">
    <source>
        <dbReference type="ARBA" id="ARBA00022490"/>
    </source>
</evidence>
<keyword evidence="12" id="KW-0598">Phosphotransferase system</keyword>
<dbReference type="InterPro" id="IPR002114">
    <property type="entry name" value="PTS_HPr_Ser_P_site"/>
</dbReference>
<dbReference type="PANTHER" id="PTHR46244:SF6">
    <property type="entry name" value="PHOSPHOENOLPYRUVATE-PROTEIN PHOSPHOTRANSFERASE"/>
    <property type="match status" value="1"/>
</dbReference>
<evidence type="ECO:0000256" key="10">
    <source>
        <dbReference type="ARBA" id="ARBA00022597"/>
    </source>
</evidence>
<evidence type="ECO:0000256" key="5">
    <source>
        <dbReference type="ARBA" id="ARBA00007837"/>
    </source>
</evidence>
<dbReference type="Gene3D" id="2.70.70.10">
    <property type="entry name" value="Glucose Permease (Domain IIA)"/>
    <property type="match status" value="1"/>
</dbReference>
<dbReference type="SUPFAM" id="SSF47831">
    <property type="entry name" value="Enzyme I of the PEP:sugar phosphotransferase system HPr-binding (sub)domain"/>
    <property type="match status" value="1"/>
</dbReference>
<comment type="catalytic activity">
    <reaction evidence="1">
        <text>L-histidyl-[protein] + phosphoenolpyruvate = N(pros)-phospho-L-histidyl-[protein] + pyruvate</text>
        <dbReference type="Rhea" id="RHEA:23880"/>
        <dbReference type="Rhea" id="RHEA-COMP:9745"/>
        <dbReference type="Rhea" id="RHEA-COMP:9746"/>
        <dbReference type="ChEBI" id="CHEBI:15361"/>
        <dbReference type="ChEBI" id="CHEBI:29979"/>
        <dbReference type="ChEBI" id="CHEBI:58702"/>
        <dbReference type="ChEBI" id="CHEBI:64837"/>
        <dbReference type="EC" id="2.7.3.9"/>
    </reaction>
</comment>
<dbReference type="InterPro" id="IPR040442">
    <property type="entry name" value="Pyrv_kinase-like_dom_sf"/>
</dbReference>